<name>A0A9D4TAQ7_RHISA</name>
<protein>
    <submittedName>
        <fullName evidence="2">Uncharacterized protein</fullName>
    </submittedName>
</protein>
<evidence type="ECO:0000256" key="1">
    <source>
        <dbReference type="SAM" id="MobiDB-lite"/>
    </source>
</evidence>
<dbReference type="Proteomes" id="UP000821837">
    <property type="component" value="Chromosome 1"/>
</dbReference>
<dbReference type="AlphaFoldDB" id="A0A9D4TAQ7"/>
<comment type="caution">
    <text evidence="2">The sequence shown here is derived from an EMBL/GenBank/DDBJ whole genome shotgun (WGS) entry which is preliminary data.</text>
</comment>
<sequence length="133" mass="14239">MCAQFVVPAQPTSPSEANATEEDIDDSECEALIAEVLERQGGGDKVPSLRLRCGRRSRNVDGDEEEDDDNNAEREDVLGPSVAEAAQALDVMRGVRGKNGLMDKLAIDLDGFEAAVVAARPPKRQTRVTTSGV</sequence>
<feature type="region of interest" description="Disordered" evidence="1">
    <location>
        <begin position="1"/>
        <end position="24"/>
    </location>
</feature>
<dbReference type="EMBL" id="JABSTV010001245">
    <property type="protein sequence ID" value="KAH7983972.1"/>
    <property type="molecule type" value="Genomic_DNA"/>
</dbReference>
<gene>
    <name evidence="2" type="ORF">HPB52_015882</name>
</gene>
<reference evidence="2" key="2">
    <citation type="submission" date="2021-09" db="EMBL/GenBank/DDBJ databases">
        <authorList>
            <person name="Jia N."/>
            <person name="Wang J."/>
            <person name="Shi W."/>
            <person name="Du L."/>
            <person name="Sun Y."/>
            <person name="Zhan W."/>
            <person name="Jiang J."/>
            <person name="Wang Q."/>
            <person name="Zhang B."/>
            <person name="Ji P."/>
            <person name="Sakyi L.B."/>
            <person name="Cui X."/>
            <person name="Yuan T."/>
            <person name="Jiang B."/>
            <person name="Yang W."/>
            <person name="Lam T.T.-Y."/>
            <person name="Chang Q."/>
            <person name="Ding S."/>
            <person name="Wang X."/>
            <person name="Zhu J."/>
            <person name="Ruan X."/>
            <person name="Zhao L."/>
            <person name="Wei J."/>
            <person name="Que T."/>
            <person name="Du C."/>
            <person name="Cheng J."/>
            <person name="Dai P."/>
            <person name="Han X."/>
            <person name="Huang E."/>
            <person name="Gao Y."/>
            <person name="Liu J."/>
            <person name="Shao H."/>
            <person name="Ye R."/>
            <person name="Li L."/>
            <person name="Wei W."/>
            <person name="Wang X."/>
            <person name="Wang C."/>
            <person name="Huo Q."/>
            <person name="Li W."/>
            <person name="Guo W."/>
            <person name="Chen H."/>
            <person name="Chen S."/>
            <person name="Zhou L."/>
            <person name="Zhou L."/>
            <person name="Ni X."/>
            <person name="Tian J."/>
            <person name="Zhou Y."/>
            <person name="Sheng Y."/>
            <person name="Liu T."/>
            <person name="Pan Y."/>
            <person name="Xia L."/>
            <person name="Li J."/>
            <person name="Zhao F."/>
            <person name="Cao W."/>
        </authorList>
    </citation>
    <scope>NUCLEOTIDE SEQUENCE</scope>
    <source>
        <strain evidence="2">Rsan-2018</strain>
        <tissue evidence="2">Larvae</tissue>
    </source>
</reference>
<accession>A0A9D4TAQ7</accession>
<organism evidence="2 3">
    <name type="scientific">Rhipicephalus sanguineus</name>
    <name type="common">Brown dog tick</name>
    <name type="synonym">Ixodes sanguineus</name>
    <dbReference type="NCBI Taxonomy" id="34632"/>
    <lineage>
        <taxon>Eukaryota</taxon>
        <taxon>Metazoa</taxon>
        <taxon>Ecdysozoa</taxon>
        <taxon>Arthropoda</taxon>
        <taxon>Chelicerata</taxon>
        <taxon>Arachnida</taxon>
        <taxon>Acari</taxon>
        <taxon>Parasitiformes</taxon>
        <taxon>Ixodida</taxon>
        <taxon>Ixodoidea</taxon>
        <taxon>Ixodidae</taxon>
        <taxon>Rhipicephalinae</taxon>
        <taxon>Rhipicephalus</taxon>
        <taxon>Rhipicephalus</taxon>
    </lineage>
</organism>
<evidence type="ECO:0000313" key="2">
    <source>
        <dbReference type="EMBL" id="KAH7983972.1"/>
    </source>
</evidence>
<proteinExistence type="predicted"/>
<keyword evidence="3" id="KW-1185">Reference proteome</keyword>
<evidence type="ECO:0000313" key="3">
    <source>
        <dbReference type="Proteomes" id="UP000821837"/>
    </source>
</evidence>
<feature type="region of interest" description="Disordered" evidence="1">
    <location>
        <begin position="54"/>
        <end position="79"/>
    </location>
</feature>
<reference evidence="2" key="1">
    <citation type="journal article" date="2020" name="Cell">
        <title>Large-Scale Comparative Analyses of Tick Genomes Elucidate Their Genetic Diversity and Vector Capacities.</title>
        <authorList>
            <consortium name="Tick Genome and Microbiome Consortium (TIGMIC)"/>
            <person name="Jia N."/>
            <person name="Wang J."/>
            <person name="Shi W."/>
            <person name="Du L."/>
            <person name="Sun Y."/>
            <person name="Zhan W."/>
            <person name="Jiang J.F."/>
            <person name="Wang Q."/>
            <person name="Zhang B."/>
            <person name="Ji P."/>
            <person name="Bell-Sakyi L."/>
            <person name="Cui X.M."/>
            <person name="Yuan T.T."/>
            <person name="Jiang B.G."/>
            <person name="Yang W.F."/>
            <person name="Lam T.T."/>
            <person name="Chang Q.C."/>
            <person name="Ding S.J."/>
            <person name="Wang X.J."/>
            <person name="Zhu J.G."/>
            <person name="Ruan X.D."/>
            <person name="Zhao L."/>
            <person name="Wei J.T."/>
            <person name="Ye R.Z."/>
            <person name="Que T.C."/>
            <person name="Du C.H."/>
            <person name="Zhou Y.H."/>
            <person name="Cheng J.X."/>
            <person name="Dai P.F."/>
            <person name="Guo W.B."/>
            <person name="Han X.H."/>
            <person name="Huang E.J."/>
            <person name="Li L.F."/>
            <person name="Wei W."/>
            <person name="Gao Y.C."/>
            <person name="Liu J.Z."/>
            <person name="Shao H.Z."/>
            <person name="Wang X."/>
            <person name="Wang C.C."/>
            <person name="Yang T.C."/>
            <person name="Huo Q.B."/>
            <person name="Li W."/>
            <person name="Chen H.Y."/>
            <person name="Chen S.E."/>
            <person name="Zhou L.G."/>
            <person name="Ni X.B."/>
            <person name="Tian J.H."/>
            <person name="Sheng Y."/>
            <person name="Liu T."/>
            <person name="Pan Y.S."/>
            <person name="Xia L.Y."/>
            <person name="Li J."/>
            <person name="Zhao F."/>
            <person name="Cao W.C."/>
        </authorList>
    </citation>
    <scope>NUCLEOTIDE SEQUENCE</scope>
    <source>
        <strain evidence="2">Rsan-2018</strain>
    </source>
</reference>